<accession>A0ABD5M5W4</accession>
<dbReference type="AlphaFoldDB" id="A0ABD5M5W4"/>
<dbReference type="Proteomes" id="UP001567572">
    <property type="component" value="Unassembled WGS sequence"/>
</dbReference>
<proteinExistence type="predicted"/>
<comment type="caution">
    <text evidence="2">The sequence shown here is derived from an EMBL/GenBank/DDBJ whole genome shotgun (WGS) entry which is preliminary data.</text>
</comment>
<dbReference type="RefSeq" id="WP_371163631.1">
    <property type="nucleotide sequence ID" value="NZ_JBEDNY010000009.1"/>
</dbReference>
<feature type="transmembrane region" description="Helical" evidence="1">
    <location>
        <begin position="91"/>
        <end position="111"/>
    </location>
</feature>
<evidence type="ECO:0000256" key="1">
    <source>
        <dbReference type="SAM" id="Phobius"/>
    </source>
</evidence>
<keyword evidence="1" id="KW-1133">Transmembrane helix</keyword>
<evidence type="ECO:0000313" key="3">
    <source>
        <dbReference type="Proteomes" id="UP001567572"/>
    </source>
</evidence>
<keyword evidence="1" id="KW-0812">Transmembrane</keyword>
<feature type="transmembrane region" description="Helical" evidence="1">
    <location>
        <begin position="63"/>
        <end position="85"/>
    </location>
</feature>
<dbReference type="EMBL" id="JBEDNY010000009">
    <property type="protein sequence ID" value="MEZ3165659.1"/>
    <property type="molecule type" value="Genomic_DNA"/>
</dbReference>
<evidence type="ECO:0000313" key="2">
    <source>
        <dbReference type="EMBL" id="MEZ3165659.1"/>
    </source>
</evidence>
<keyword evidence="1" id="KW-0472">Membrane</keyword>
<name>A0ABD5M5W4_9EURY</name>
<reference evidence="2 3" key="1">
    <citation type="submission" date="2024-06" db="EMBL/GenBank/DDBJ databases">
        <title>Halorubrum miltondacostae sp. nov., a potential PHA producer isolated from an inland solar saltern in Rio Maior, Portugal.</title>
        <authorList>
            <person name="Albuquerque L."/>
            <person name="Viver T."/>
            <person name="Barroso C."/>
            <person name="Claudino R."/>
            <person name="Galvan M."/>
            <person name="Simoes G."/>
            <person name="Lobo Da Cunha A."/>
            <person name="Egas C."/>
        </authorList>
    </citation>
    <scope>NUCLEOTIDE SEQUENCE [LARGE SCALE GENOMIC DNA]</scope>
    <source>
        <strain evidence="2 3">RMP-11</strain>
    </source>
</reference>
<gene>
    <name evidence="2" type="ORF">ABNG04_17690</name>
</gene>
<protein>
    <submittedName>
        <fullName evidence="2">Uncharacterized protein</fullName>
    </submittedName>
</protein>
<sequence length="124" mass="14022">MADDTGSKSLTKRVGLWLHRTLIRLRLLPRQPREPDSQDQSETEQLIGSVDFDDQWRIFRTGFLTVSALFLVDLLTLSVLWVFVGPTTEELLITTIGLVVLNLIVSLLVLMRIRQSVVDSLFGA</sequence>
<organism evidence="2 3">
    <name type="scientific">Halorubrum miltondacostae</name>
    <dbReference type="NCBI Taxonomy" id="3076378"/>
    <lineage>
        <taxon>Archaea</taxon>
        <taxon>Methanobacteriati</taxon>
        <taxon>Methanobacteriota</taxon>
        <taxon>Stenosarchaea group</taxon>
        <taxon>Halobacteria</taxon>
        <taxon>Halobacteriales</taxon>
        <taxon>Haloferacaceae</taxon>
        <taxon>Halorubrum</taxon>
    </lineage>
</organism>
<keyword evidence="3" id="KW-1185">Reference proteome</keyword>